<dbReference type="Pfam" id="PF00035">
    <property type="entry name" value="dsrm"/>
    <property type="match status" value="2"/>
</dbReference>
<feature type="compositionally biased region" description="Polar residues" evidence="4">
    <location>
        <begin position="282"/>
        <end position="291"/>
    </location>
</feature>
<feature type="compositionally biased region" description="Basic residues" evidence="4">
    <location>
        <begin position="312"/>
        <end position="323"/>
    </location>
</feature>
<sequence>MSDHSAESQDASPKEMEPEKTETGHQAQSSVGISYKNRLQEYTQRSCLPLPIYDTINEGEHHLPKFRSTVLVDGSYCTSPNIFSHRKEAEQDVARVALLDISQKIKDGGCPFIREDTVFCKSILNEYAIKLSLEKPTYETTQSKGLIPAFVSCSVFNGITYTGETGRNKKEAEQLAARAVILSVLDSDSRTVMSEIINSKHKLYAALNKVKETHNVHNGITPDGMNTGNGLGIPLSKRKEVEATGGTNNMPITAVSEPCLGQNTIIPAAHPPFHQFKRPKLESSSEATPTPIQFVPPVLEQPLLGDSTTDRKRNRRNKKKAKKNEHDNAHGKGEAVKEQNAMLE</sequence>
<dbReference type="GO" id="GO:0003723">
    <property type="term" value="F:RNA binding"/>
    <property type="evidence" value="ECO:0007669"/>
    <property type="project" value="UniProtKB-UniRule"/>
</dbReference>
<dbReference type="EMBL" id="CAUOFW020002058">
    <property type="protein sequence ID" value="CAK9150628.1"/>
    <property type="molecule type" value="Genomic_DNA"/>
</dbReference>
<dbReference type="PROSITE" id="PS50137">
    <property type="entry name" value="DS_RBD"/>
    <property type="match status" value="2"/>
</dbReference>
<organism evidence="6 7">
    <name type="scientific">Ilex paraguariensis</name>
    <name type="common">yerba mate</name>
    <dbReference type="NCBI Taxonomy" id="185542"/>
    <lineage>
        <taxon>Eukaryota</taxon>
        <taxon>Viridiplantae</taxon>
        <taxon>Streptophyta</taxon>
        <taxon>Embryophyta</taxon>
        <taxon>Tracheophyta</taxon>
        <taxon>Spermatophyta</taxon>
        <taxon>Magnoliopsida</taxon>
        <taxon>eudicotyledons</taxon>
        <taxon>Gunneridae</taxon>
        <taxon>Pentapetalae</taxon>
        <taxon>asterids</taxon>
        <taxon>campanulids</taxon>
        <taxon>Aquifoliales</taxon>
        <taxon>Aquifoliaceae</taxon>
        <taxon>Ilex</taxon>
    </lineage>
</organism>
<keyword evidence="1" id="KW-0677">Repeat</keyword>
<dbReference type="Proteomes" id="UP001642360">
    <property type="component" value="Unassembled WGS sequence"/>
</dbReference>
<dbReference type="InterPro" id="IPR014720">
    <property type="entry name" value="dsRBD_dom"/>
</dbReference>
<evidence type="ECO:0000256" key="2">
    <source>
        <dbReference type="ARBA" id="ARBA00022884"/>
    </source>
</evidence>
<evidence type="ECO:0000256" key="4">
    <source>
        <dbReference type="SAM" id="MobiDB-lite"/>
    </source>
</evidence>
<feature type="domain" description="DRBM" evidence="5">
    <location>
        <begin position="34"/>
        <end position="103"/>
    </location>
</feature>
<gene>
    <name evidence="6" type="ORF">ILEXP_LOCUS18786</name>
</gene>
<feature type="compositionally biased region" description="Basic and acidic residues" evidence="4">
    <location>
        <begin position="324"/>
        <end position="337"/>
    </location>
</feature>
<evidence type="ECO:0000256" key="3">
    <source>
        <dbReference type="PROSITE-ProRule" id="PRU00266"/>
    </source>
</evidence>
<dbReference type="SUPFAM" id="SSF54768">
    <property type="entry name" value="dsRNA-binding domain-like"/>
    <property type="match status" value="2"/>
</dbReference>
<evidence type="ECO:0000259" key="5">
    <source>
        <dbReference type="PROSITE" id="PS50137"/>
    </source>
</evidence>
<dbReference type="PANTHER" id="PTHR46031:SF37">
    <property type="entry name" value="DRBM DOMAIN-CONTAINING PROTEIN"/>
    <property type="match status" value="1"/>
</dbReference>
<proteinExistence type="predicted"/>
<evidence type="ECO:0000313" key="6">
    <source>
        <dbReference type="EMBL" id="CAK9150628.1"/>
    </source>
</evidence>
<dbReference type="PANTHER" id="PTHR46031">
    <property type="match status" value="1"/>
</dbReference>
<feature type="domain" description="DRBM" evidence="5">
    <location>
        <begin position="119"/>
        <end position="186"/>
    </location>
</feature>
<dbReference type="AlphaFoldDB" id="A0ABC8S6H8"/>
<feature type="region of interest" description="Disordered" evidence="4">
    <location>
        <begin position="275"/>
        <end position="344"/>
    </location>
</feature>
<evidence type="ECO:0000313" key="7">
    <source>
        <dbReference type="Proteomes" id="UP001642360"/>
    </source>
</evidence>
<accession>A0ABC8S6H8</accession>
<dbReference type="Gene3D" id="3.30.160.20">
    <property type="match status" value="2"/>
</dbReference>
<dbReference type="SMART" id="SM00358">
    <property type="entry name" value="DSRM"/>
    <property type="match status" value="2"/>
</dbReference>
<keyword evidence="7" id="KW-1185">Reference proteome</keyword>
<name>A0ABC8S6H8_9AQUA</name>
<protein>
    <recommendedName>
        <fullName evidence="5">DRBM domain-containing protein</fullName>
    </recommendedName>
</protein>
<keyword evidence="2 3" id="KW-0694">RNA-binding</keyword>
<reference evidence="6 7" key="1">
    <citation type="submission" date="2024-02" db="EMBL/GenBank/DDBJ databases">
        <authorList>
            <person name="Vignale AGUSTIN F."/>
            <person name="Sosa J E."/>
            <person name="Modenutti C."/>
        </authorList>
    </citation>
    <scope>NUCLEOTIDE SEQUENCE [LARGE SCALE GENOMIC DNA]</scope>
</reference>
<feature type="compositionally biased region" description="Basic and acidic residues" evidence="4">
    <location>
        <begin position="1"/>
        <end position="23"/>
    </location>
</feature>
<evidence type="ECO:0000256" key="1">
    <source>
        <dbReference type="ARBA" id="ARBA00022737"/>
    </source>
</evidence>
<comment type="caution">
    <text evidence="6">The sequence shown here is derived from an EMBL/GenBank/DDBJ whole genome shotgun (WGS) entry which is preliminary data.</text>
</comment>
<feature type="region of interest" description="Disordered" evidence="4">
    <location>
        <begin position="1"/>
        <end position="32"/>
    </location>
</feature>